<organism evidence="2 3">
    <name type="scientific">Microbacterium pygmaeum</name>
    <dbReference type="NCBI Taxonomy" id="370764"/>
    <lineage>
        <taxon>Bacteria</taxon>
        <taxon>Bacillati</taxon>
        <taxon>Actinomycetota</taxon>
        <taxon>Actinomycetes</taxon>
        <taxon>Micrococcales</taxon>
        <taxon>Microbacteriaceae</taxon>
        <taxon>Microbacterium</taxon>
    </lineage>
</organism>
<gene>
    <name evidence="2" type="ORF">SAMN04489810_1413</name>
</gene>
<protein>
    <submittedName>
        <fullName evidence="2">Uncharacterized protein</fullName>
    </submittedName>
</protein>
<evidence type="ECO:0000313" key="3">
    <source>
        <dbReference type="Proteomes" id="UP000199009"/>
    </source>
</evidence>
<name>A0A1G7XG36_9MICO</name>
<keyword evidence="3" id="KW-1185">Reference proteome</keyword>
<dbReference type="STRING" id="370764.SAMN04489810_1413"/>
<reference evidence="2 3" key="1">
    <citation type="submission" date="2016-10" db="EMBL/GenBank/DDBJ databases">
        <authorList>
            <person name="de Groot N.N."/>
        </authorList>
    </citation>
    <scope>NUCLEOTIDE SEQUENCE [LARGE SCALE GENOMIC DNA]</scope>
    <source>
        <strain evidence="2 3">DSM 23142</strain>
    </source>
</reference>
<dbReference type="Proteomes" id="UP000199009">
    <property type="component" value="Chromosome I"/>
</dbReference>
<proteinExistence type="predicted"/>
<evidence type="ECO:0000256" key="1">
    <source>
        <dbReference type="SAM" id="MobiDB-lite"/>
    </source>
</evidence>
<accession>A0A1G7XG36</accession>
<evidence type="ECO:0000313" key="2">
    <source>
        <dbReference type="EMBL" id="SDG83208.1"/>
    </source>
</evidence>
<feature type="compositionally biased region" description="Basic and acidic residues" evidence="1">
    <location>
        <begin position="20"/>
        <end position="35"/>
    </location>
</feature>
<feature type="region of interest" description="Disordered" evidence="1">
    <location>
        <begin position="12"/>
        <end position="39"/>
    </location>
</feature>
<dbReference type="AlphaFoldDB" id="A0A1G7XG36"/>
<dbReference type="EMBL" id="LT629692">
    <property type="protein sequence ID" value="SDG83208.1"/>
    <property type="molecule type" value="Genomic_DNA"/>
</dbReference>
<dbReference type="RefSeq" id="WP_091488089.1">
    <property type="nucleotide sequence ID" value="NZ_LT629692.1"/>
</dbReference>
<dbReference type="OrthoDB" id="4943146at2"/>
<sequence length="97" mass="10946">MDDKILARIASENPLQSLTPRERQADTLPETRDPQPKPCSAWVRFGPHAMRVEGTVVVWNDIACGVLFHIGDKELRCWVWANAVTPLRRPPRMSGQG</sequence>